<keyword evidence="3" id="KW-1185">Reference proteome</keyword>
<protein>
    <submittedName>
        <fullName evidence="2">Uncharacterized protein</fullName>
    </submittedName>
</protein>
<dbReference type="AlphaFoldDB" id="A0A5C8HVS2"/>
<name>A0A5C8HVS2_9MICO</name>
<dbReference type="RefSeq" id="WP_147050279.1">
    <property type="nucleotide sequence ID" value="NZ_BKAH01000006.1"/>
</dbReference>
<organism evidence="2 3">
    <name type="scientific">Microbacterium saccharophilum</name>
    <dbReference type="NCBI Taxonomy" id="1213358"/>
    <lineage>
        <taxon>Bacteria</taxon>
        <taxon>Bacillati</taxon>
        <taxon>Actinomycetota</taxon>
        <taxon>Actinomycetes</taxon>
        <taxon>Micrococcales</taxon>
        <taxon>Microbacteriaceae</taxon>
        <taxon>Microbacterium</taxon>
    </lineage>
</organism>
<dbReference type="EMBL" id="VRSX01000006">
    <property type="protein sequence ID" value="TXK08925.1"/>
    <property type="molecule type" value="Genomic_DNA"/>
</dbReference>
<proteinExistence type="predicted"/>
<accession>A0A5C8HVS2</accession>
<reference evidence="2 3" key="1">
    <citation type="submission" date="2019-08" db="EMBL/GenBank/DDBJ databases">
        <authorList>
            <person name="Dong K."/>
        </authorList>
    </citation>
    <scope>NUCLEOTIDE SEQUENCE [LARGE SCALE GENOMIC DNA]</scope>
    <source>
        <strain evidence="2 3">K-1</strain>
    </source>
</reference>
<keyword evidence="1" id="KW-1133">Transmembrane helix</keyword>
<gene>
    <name evidence="2" type="ORF">FVP74_12655</name>
</gene>
<evidence type="ECO:0000256" key="1">
    <source>
        <dbReference type="SAM" id="Phobius"/>
    </source>
</evidence>
<evidence type="ECO:0000313" key="3">
    <source>
        <dbReference type="Proteomes" id="UP000321949"/>
    </source>
</evidence>
<dbReference type="OrthoDB" id="5050991at2"/>
<dbReference type="Proteomes" id="UP000321949">
    <property type="component" value="Unassembled WGS sequence"/>
</dbReference>
<keyword evidence="1" id="KW-0472">Membrane</keyword>
<feature type="transmembrane region" description="Helical" evidence="1">
    <location>
        <begin position="28"/>
        <end position="50"/>
    </location>
</feature>
<comment type="caution">
    <text evidence="2">The sequence shown here is derived from an EMBL/GenBank/DDBJ whole genome shotgun (WGS) entry which is preliminary data.</text>
</comment>
<evidence type="ECO:0000313" key="2">
    <source>
        <dbReference type="EMBL" id="TXK08925.1"/>
    </source>
</evidence>
<sequence length="309" mass="32760">MSTTLPSGTPPTREERPADPRARIRRGAWLIVLTPGIVGLLVWGLLLFTWTIDETHFDRPSEELDALAAQVDRLPGVSQVQTERWVEAPAFATPTSWLSAVVDAAALPRLLRAACSTAHPEPLTWSLRVLTAADAEVALHATSDPARGAGGDRLCLDFGFDAKALVHELDRAAPGLAIQPMVLDDGGLALIALDEEAPGGFSRLLPLVEHAPDLIAAAGLDRNIQVEISSADLDVQLAPGESDAYLVLLTRLADDLAVRSFWSIPAGMGQDRVDKVQIVAPADQHTAIEDAVGASGLRIAGAPIGFIEP</sequence>
<keyword evidence="1" id="KW-0812">Transmembrane</keyword>